<proteinExistence type="inferred from homology"/>
<dbReference type="SUPFAM" id="SSF103481">
    <property type="entry name" value="Multidrug resistance efflux transporter EmrE"/>
    <property type="match status" value="2"/>
</dbReference>
<organism evidence="8 9">
    <name type="scientific">Quisquiliibacterium transsilvanicum</name>
    <dbReference type="NCBI Taxonomy" id="1549638"/>
    <lineage>
        <taxon>Bacteria</taxon>
        <taxon>Pseudomonadati</taxon>
        <taxon>Pseudomonadota</taxon>
        <taxon>Betaproteobacteria</taxon>
        <taxon>Burkholderiales</taxon>
        <taxon>Burkholderiaceae</taxon>
        <taxon>Quisquiliibacterium</taxon>
    </lineage>
</organism>
<evidence type="ECO:0000256" key="4">
    <source>
        <dbReference type="ARBA" id="ARBA00022989"/>
    </source>
</evidence>
<feature type="transmembrane region" description="Helical" evidence="6">
    <location>
        <begin position="165"/>
        <end position="183"/>
    </location>
</feature>
<dbReference type="EMBL" id="JACHGB010000001">
    <property type="protein sequence ID" value="MBB5270537.1"/>
    <property type="molecule type" value="Genomic_DNA"/>
</dbReference>
<dbReference type="Proteomes" id="UP000532440">
    <property type="component" value="Unassembled WGS sequence"/>
</dbReference>
<comment type="caution">
    <text evidence="8">The sequence shown here is derived from an EMBL/GenBank/DDBJ whole genome shotgun (WGS) entry which is preliminary data.</text>
</comment>
<dbReference type="Pfam" id="PF00892">
    <property type="entry name" value="EamA"/>
    <property type="match status" value="2"/>
</dbReference>
<evidence type="ECO:0000313" key="8">
    <source>
        <dbReference type="EMBL" id="MBB5270537.1"/>
    </source>
</evidence>
<feature type="transmembrane region" description="Helical" evidence="6">
    <location>
        <begin position="282"/>
        <end position="298"/>
    </location>
</feature>
<keyword evidence="5 6" id="KW-0472">Membrane</keyword>
<evidence type="ECO:0000259" key="7">
    <source>
        <dbReference type="Pfam" id="PF00892"/>
    </source>
</evidence>
<evidence type="ECO:0000256" key="3">
    <source>
        <dbReference type="ARBA" id="ARBA00022692"/>
    </source>
</evidence>
<comment type="similarity">
    <text evidence="2">Belongs to the EamA transporter family.</text>
</comment>
<dbReference type="AlphaFoldDB" id="A0A7W8M7H1"/>
<accession>A0A7W8M7H1</accession>
<dbReference type="RefSeq" id="WP_183963958.1">
    <property type="nucleotide sequence ID" value="NZ_BAABEW010000004.1"/>
</dbReference>
<protein>
    <submittedName>
        <fullName evidence="8">Drug/metabolite transporter (DMT)-like permease</fullName>
    </submittedName>
</protein>
<dbReference type="InterPro" id="IPR050638">
    <property type="entry name" value="AA-Vitamin_Transporters"/>
</dbReference>
<feature type="transmembrane region" description="Helical" evidence="6">
    <location>
        <begin position="104"/>
        <end position="123"/>
    </location>
</feature>
<feature type="transmembrane region" description="Helical" evidence="6">
    <location>
        <begin position="195"/>
        <end position="212"/>
    </location>
</feature>
<feature type="transmembrane region" description="Helical" evidence="6">
    <location>
        <begin position="12"/>
        <end position="30"/>
    </location>
</feature>
<feature type="transmembrane region" description="Helical" evidence="6">
    <location>
        <begin position="50"/>
        <end position="71"/>
    </location>
</feature>
<feature type="transmembrane region" description="Helical" evidence="6">
    <location>
        <begin position="135"/>
        <end position="153"/>
    </location>
</feature>
<feature type="transmembrane region" description="Helical" evidence="6">
    <location>
        <begin position="224"/>
        <end position="247"/>
    </location>
</feature>
<dbReference type="PANTHER" id="PTHR32322:SF2">
    <property type="entry name" value="EAMA DOMAIN-CONTAINING PROTEIN"/>
    <property type="match status" value="1"/>
</dbReference>
<evidence type="ECO:0000256" key="2">
    <source>
        <dbReference type="ARBA" id="ARBA00007362"/>
    </source>
</evidence>
<name>A0A7W8M7H1_9BURK</name>
<dbReference type="GO" id="GO:0016020">
    <property type="term" value="C:membrane"/>
    <property type="evidence" value="ECO:0007669"/>
    <property type="project" value="UniProtKB-SubCell"/>
</dbReference>
<feature type="domain" description="EamA" evidence="7">
    <location>
        <begin position="17"/>
        <end position="149"/>
    </location>
</feature>
<reference evidence="8 9" key="1">
    <citation type="submission" date="2020-08" db="EMBL/GenBank/DDBJ databases">
        <title>Genomic Encyclopedia of Type Strains, Phase IV (KMG-IV): sequencing the most valuable type-strain genomes for metagenomic binning, comparative biology and taxonomic classification.</title>
        <authorList>
            <person name="Goeker M."/>
        </authorList>
    </citation>
    <scope>NUCLEOTIDE SEQUENCE [LARGE SCALE GENOMIC DNA]</scope>
    <source>
        <strain evidence="8 9">DSM 29781</strain>
    </source>
</reference>
<evidence type="ECO:0000256" key="5">
    <source>
        <dbReference type="ARBA" id="ARBA00023136"/>
    </source>
</evidence>
<keyword evidence="9" id="KW-1185">Reference proteome</keyword>
<feature type="transmembrane region" description="Helical" evidence="6">
    <location>
        <begin position="259"/>
        <end position="276"/>
    </location>
</feature>
<feature type="domain" description="EamA" evidence="7">
    <location>
        <begin position="162"/>
        <end position="298"/>
    </location>
</feature>
<keyword evidence="4 6" id="KW-1133">Transmembrane helix</keyword>
<feature type="transmembrane region" description="Helical" evidence="6">
    <location>
        <begin position="78"/>
        <end position="98"/>
    </location>
</feature>
<evidence type="ECO:0000313" key="9">
    <source>
        <dbReference type="Proteomes" id="UP000532440"/>
    </source>
</evidence>
<keyword evidence="3 6" id="KW-0812">Transmembrane</keyword>
<gene>
    <name evidence="8" type="ORF">HNQ70_000521</name>
</gene>
<comment type="subcellular location">
    <subcellularLocation>
        <location evidence="1">Membrane</location>
        <topology evidence="1">Multi-pass membrane protein</topology>
    </subcellularLocation>
</comment>
<dbReference type="InterPro" id="IPR037185">
    <property type="entry name" value="EmrE-like"/>
</dbReference>
<dbReference type="InterPro" id="IPR000620">
    <property type="entry name" value="EamA_dom"/>
</dbReference>
<dbReference type="PANTHER" id="PTHR32322">
    <property type="entry name" value="INNER MEMBRANE TRANSPORTER"/>
    <property type="match status" value="1"/>
</dbReference>
<sequence length="300" mass="31663">MQPASYAARRTRLDGLAISLILVCCAIWGVNQVVVKLTLPDVPPLMQAGLRSAIAAALLWALAAHRGIVLLSRDGTGWPGIAAGVLFGLEFVCLYIGLQYTSASRLVVFLYLAPFVVAIGMPFISPAECPTRRQVVGLCAAFVSVAFAFREGLAASAPQQWLGDGLAMLAGLLWGATTLTIRATSLAQTSPERTLFYQLAVSAPVLLAGAGLSGETMAWPPGTLALGSIVFQSAVVAFASYLGWFWLIRHYPATRVSSFTFLTPVFGLGFGVLLLGEELTPGLAVALAGVAIGIWLVNRR</sequence>
<evidence type="ECO:0000256" key="6">
    <source>
        <dbReference type="SAM" id="Phobius"/>
    </source>
</evidence>
<evidence type="ECO:0000256" key="1">
    <source>
        <dbReference type="ARBA" id="ARBA00004141"/>
    </source>
</evidence>